<dbReference type="InterPro" id="IPR008972">
    <property type="entry name" value="Cupredoxin"/>
</dbReference>
<name>A0A6J4I1I0_9ACTN</name>
<dbReference type="AlphaFoldDB" id="A0A6J4I1I0"/>
<accession>A0A6J4I1I0</accession>
<evidence type="ECO:0008006" key="2">
    <source>
        <dbReference type="Google" id="ProtNLM"/>
    </source>
</evidence>
<reference evidence="1" key="1">
    <citation type="submission" date="2020-02" db="EMBL/GenBank/DDBJ databases">
        <authorList>
            <person name="Meier V. D."/>
        </authorList>
    </citation>
    <scope>NUCLEOTIDE SEQUENCE</scope>
    <source>
        <strain evidence="1">AVDCRST_MAG20</strain>
    </source>
</reference>
<protein>
    <recommendedName>
        <fullName evidence="2">Copper binding protein, plastocyanin/azurin family</fullName>
    </recommendedName>
</protein>
<dbReference type="SUPFAM" id="SSF49503">
    <property type="entry name" value="Cupredoxins"/>
    <property type="match status" value="2"/>
</dbReference>
<gene>
    <name evidence="1" type="ORF">AVDCRST_MAG20-1682</name>
</gene>
<proteinExistence type="predicted"/>
<dbReference type="EMBL" id="CADCSY010000075">
    <property type="protein sequence ID" value="CAA9240039.1"/>
    <property type="molecule type" value="Genomic_DNA"/>
</dbReference>
<organism evidence="1">
    <name type="scientific">uncultured Acidimicrobiales bacterium</name>
    <dbReference type="NCBI Taxonomy" id="310071"/>
    <lineage>
        <taxon>Bacteria</taxon>
        <taxon>Bacillati</taxon>
        <taxon>Actinomycetota</taxon>
        <taxon>Acidimicrobiia</taxon>
        <taxon>Acidimicrobiales</taxon>
        <taxon>environmental samples</taxon>
    </lineage>
</organism>
<sequence length="208" mass="21791">MDELTDELHADEVGAYDLVDFAGGVNPIGPGESGTVQTELEPGRYAVLCFVPSPHDGVSHVHKGMVAEIEVVAADASAADVGEEERPDVVREAVLSDFAIAPPPGGFGEAGTYRFTNQGEEPHEAVFLRLDDGATMADLIAYQEAGGHGEPPFTFEGGPAAVEPGGTVYAEMDFGPGSWLAVCAIRGEHTEVPHLEMGMLLPFEVAAT</sequence>
<evidence type="ECO:0000313" key="1">
    <source>
        <dbReference type="EMBL" id="CAA9240039.1"/>
    </source>
</evidence>